<dbReference type="Proteomes" id="UP000253250">
    <property type="component" value="Unassembled WGS sequence"/>
</dbReference>
<dbReference type="EMBL" id="PSYR01000002">
    <property type="protein sequence ID" value="RCN55889.1"/>
    <property type="molecule type" value="Genomic_DNA"/>
</dbReference>
<protein>
    <submittedName>
        <fullName evidence="4">Uncharacterized protein</fullName>
    </submittedName>
</protein>
<dbReference type="Gene3D" id="1.10.287.1260">
    <property type="match status" value="1"/>
</dbReference>
<dbReference type="InterPro" id="IPR008910">
    <property type="entry name" value="MSC_TM_helix"/>
</dbReference>
<dbReference type="RefSeq" id="WP_065970878.1">
    <property type="nucleotide sequence ID" value="NZ_CP080624.1"/>
</dbReference>
<dbReference type="EMBL" id="PSYR01000003">
    <property type="protein sequence ID" value="RCN55301.1"/>
    <property type="molecule type" value="Genomic_DNA"/>
</dbReference>
<organism evidence="4 5">
    <name type="scientific">Acidiferrobacter thiooxydans</name>
    <dbReference type="NCBI Taxonomy" id="163359"/>
    <lineage>
        <taxon>Bacteria</taxon>
        <taxon>Pseudomonadati</taxon>
        <taxon>Pseudomonadota</taxon>
        <taxon>Gammaproteobacteria</taxon>
        <taxon>Acidiferrobacterales</taxon>
        <taxon>Acidiferrobacteraceae</taxon>
        <taxon>Acidiferrobacter</taxon>
    </lineage>
</organism>
<evidence type="ECO:0000256" key="1">
    <source>
        <dbReference type="SAM" id="Phobius"/>
    </source>
</evidence>
<feature type="transmembrane region" description="Helical" evidence="1">
    <location>
        <begin position="21"/>
        <end position="42"/>
    </location>
</feature>
<gene>
    <name evidence="4" type="ORF">C4900_08245</name>
    <name evidence="3" type="ORF">C4900_15580</name>
    <name evidence="2" type="ORF">C4900_15640</name>
</gene>
<comment type="caution">
    <text evidence="4">The sequence shown here is derived from an EMBL/GenBank/DDBJ whole genome shotgun (WGS) entry which is preliminary data.</text>
</comment>
<keyword evidence="1" id="KW-1133">Transmembrane helix</keyword>
<sequence length="233" mass="24991">MTILHAALAPLPAIVWQWQRWLPPILIALGILGGGWLAARFLRFVATKTLRAMNFHIVTERAGLDGLLAAGGAGTDTTGLMGMLVAALAILIAMVWALDIAGLSAGAAVTTRIALYIPRLMVALLMLTAGLYFARFVAQSVTLYGNELGLADAPLLGRLMRSIVIAFVILMVLGELHIGQRLIRDSFLILLGGVTLAAALAFGLGGRRWAAHVLERDWPRERPQGIGEGLDRR</sequence>
<evidence type="ECO:0000313" key="4">
    <source>
        <dbReference type="EMBL" id="RCN55889.1"/>
    </source>
</evidence>
<keyword evidence="1" id="KW-0812">Transmembrane</keyword>
<proteinExistence type="predicted"/>
<feature type="transmembrane region" description="Helical" evidence="1">
    <location>
        <begin position="113"/>
        <end position="135"/>
    </location>
</feature>
<dbReference type="Pfam" id="PF05552">
    <property type="entry name" value="MS_channel_1st_1"/>
    <property type="match status" value="2"/>
</dbReference>
<feature type="transmembrane region" description="Helical" evidence="1">
    <location>
        <begin position="80"/>
        <end position="101"/>
    </location>
</feature>
<evidence type="ECO:0000313" key="2">
    <source>
        <dbReference type="EMBL" id="RCN55268.1"/>
    </source>
</evidence>
<dbReference type="STRING" id="163359.A9R16_13180"/>
<evidence type="ECO:0000313" key="5">
    <source>
        <dbReference type="Proteomes" id="UP000253250"/>
    </source>
</evidence>
<accession>A0A1C2G0N3</accession>
<dbReference type="EMBL" id="PSYR01000004">
    <property type="protein sequence ID" value="RCN55268.1"/>
    <property type="molecule type" value="Genomic_DNA"/>
</dbReference>
<evidence type="ECO:0000313" key="3">
    <source>
        <dbReference type="EMBL" id="RCN55301.1"/>
    </source>
</evidence>
<name>A0A1C2G0N3_9GAMM</name>
<keyword evidence="5" id="KW-1185">Reference proteome</keyword>
<dbReference type="AlphaFoldDB" id="A0A1C2G0N3"/>
<feature type="transmembrane region" description="Helical" evidence="1">
    <location>
        <begin position="186"/>
        <end position="205"/>
    </location>
</feature>
<dbReference type="OrthoDB" id="8561839at2"/>
<reference evidence="4 5" key="1">
    <citation type="submission" date="2018-02" db="EMBL/GenBank/DDBJ databases">
        <title>Insights into the biology of acidophilic members of the Acidiferrobacteraceae family derived from comparative genomic analyses.</title>
        <authorList>
            <person name="Issotta F."/>
            <person name="Thyssen C."/>
            <person name="Mena C."/>
            <person name="Moya A."/>
            <person name="Bellenberg S."/>
            <person name="Sproer C."/>
            <person name="Covarrubias P.C."/>
            <person name="Sand W."/>
            <person name="Quatrini R."/>
            <person name="Vera M."/>
        </authorList>
    </citation>
    <scope>NUCLEOTIDE SEQUENCE [LARGE SCALE GENOMIC DNA]</scope>
    <source>
        <strain evidence="5">m-1</strain>
        <strain evidence="4">M-1</strain>
    </source>
</reference>
<keyword evidence="1" id="KW-0472">Membrane</keyword>
<feature type="transmembrane region" description="Helical" evidence="1">
    <location>
        <begin position="155"/>
        <end position="174"/>
    </location>
</feature>